<keyword evidence="4" id="KW-1185">Reference proteome</keyword>
<feature type="chain" id="PRO_5045877950" evidence="2">
    <location>
        <begin position="19"/>
        <end position="318"/>
    </location>
</feature>
<proteinExistence type="inferred from homology"/>
<dbReference type="Gene3D" id="3.40.190.10">
    <property type="entry name" value="Periplasmic binding protein-like II"/>
    <property type="match status" value="1"/>
</dbReference>
<organism evidence="3 4">
    <name type="scientific">Siccirubricoccus soli</name>
    <dbReference type="NCBI Taxonomy" id="2899147"/>
    <lineage>
        <taxon>Bacteria</taxon>
        <taxon>Pseudomonadati</taxon>
        <taxon>Pseudomonadota</taxon>
        <taxon>Alphaproteobacteria</taxon>
        <taxon>Acetobacterales</taxon>
        <taxon>Roseomonadaceae</taxon>
        <taxon>Siccirubricoccus</taxon>
    </lineage>
</organism>
<dbReference type="InterPro" id="IPR005064">
    <property type="entry name" value="BUG"/>
</dbReference>
<dbReference type="Gene3D" id="3.40.190.150">
    <property type="entry name" value="Bordetella uptake gene, domain 1"/>
    <property type="match status" value="1"/>
</dbReference>
<dbReference type="PIRSF" id="PIRSF017082">
    <property type="entry name" value="YflP"/>
    <property type="match status" value="1"/>
</dbReference>
<dbReference type="SUPFAM" id="SSF53850">
    <property type="entry name" value="Periplasmic binding protein-like II"/>
    <property type="match status" value="1"/>
</dbReference>
<gene>
    <name evidence="3" type="ORF">JYK14_26970</name>
</gene>
<feature type="signal peptide" evidence="2">
    <location>
        <begin position="1"/>
        <end position="18"/>
    </location>
</feature>
<protein>
    <submittedName>
        <fullName evidence="3">Twin-arginine translocation pathway signal protein</fullName>
    </submittedName>
</protein>
<dbReference type="EMBL" id="JAFIRR010000228">
    <property type="protein sequence ID" value="MCO6419780.1"/>
    <property type="molecule type" value="Genomic_DNA"/>
</dbReference>
<dbReference type="Pfam" id="PF03401">
    <property type="entry name" value="TctC"/>
    <property type="match status" value="1"/>
</dbReference>
<evidence type="ECO:0000256" key="1">
    <source>
        <dbReference type="ARBA" id="ARBA00006987"/>
    </source>
</evidence>
<keyword evidence="2" id="KW-0732">Signal</keyword>
<accession>A0ABT1DCW1</accession>
<reference evidence="3 4" key="1">
    <citation type="submission" date="2021-12" db="EMBL/GenBank/DDBJ databases">
        <title>Siccirubricoccus leaddurans sp. nov., a high concentration Zn2+ tolerance bacterium.</title>
        <authorList>
            <person name="Cao Y."/>
        </authorList>
    </citation>
    <scope>NUCLEOTIDE SEQUENCE [LARGE SCALE GENOMIC DNA]</scope>
    <source>
        <strain evidence="3 4">KC 17139</strain>
    </source>
</reference>
<dbReference type="PANTHER" id="PTHR42928">
    <property type="entry name" value="TRICARBOXYLATE-BINDING PROTEIN"/>
    <property type="match status" value="1"/>
</dbReference>
<comment type="caution">
    <text evidence="3">The sequence shown here is derived from an EMBL/GenBank/DDBJ whole genome shotgun (WGS) entry which is preliminary data.</text>
</comment>
<dbReference type="InterPro" id="IPR042100">
    <property type="entry name" value="Bug_dom1"/>
</dbReference>
<evidence type="ECO:0000313" key="3">
    <source>
        <dbReference type="EMBL" id="MCO6419780.1"/>
    </source>
</evidence>
<dbReference type="RefSeq" id="WP_252956460.1">
    <property type="nucleotide sequence ID" value="NZ_JAFIRR010000228.1"/>
</dbReference>
<sequence length="318" mass="33257">MLTRRSLPALLLAAPALAQDSYPNRPIRVVVAWPAGGGVDTPTRLVSVPMSRFLGQPVVLDNRGGASGSIGEAEAARAAADGYTLLATGLGIVTNPMLLRNLPYDPQTAFTPVSQLTSAPLLLVVRADHPAQSLDQLLDLARKAPGQLTYFSSGIVGGPHMTCVMLMRRAGITATHVNYRGGSQSIAGVMGGDTDFGFSTLPQAVPLVREGKLRALGVSSPQRMSSLPDVPTIAEQGFPGFERAEATSLWAPSGTPPECIARLHQAVVAALADPDVLARLEVLGMTPVGSTPAEMAAAMAEYRSFAAAMIRAEGLRQE</sequence>
<name>A0ABT1DCW1_9PROT</name>
<evidence type="ECO:0000313" key="4">
    <source>
        <dbReference type="Proteomes" id="UP001523392"/>
    </source>
</evidence>
<comment type="similarity">
    <text evidence="1">Belongs to the UPF0065 (bug) family.</text>
</comment>
<dbReference type="PANTHER" id="PTHR42928:SF5">
    <property type="entry name" value="BLR1237 PROTEIN"/>
    <property type="match status" value="1"/>
</dbReference>
<dbReference type="Proteomes" id="UP001523392">
    <property type="component" value="Unassembled WGS sequence"/>
</dbReference>
<evidence type="ECO:0000256" key="2">
    <source>
        <dbReference type="SAM" id="SignalP"/>
    </source>
</evidence>